<dbReference type="RefSeq" id="WP_093854776.1">
    <property type="nucleotide sequence ID" value="NZ_JAVRER010000021.1"/>
</dbReference>
<gene>
    <name evidence="1" type="ORF">RM574_15120</name>
</gene>
<dbReference type="AlphaFoldDB" id="A0ABD5E5Y1"/>
<organism evidence="1 2">
    <name type="scientific">Streptomyces evansiae</name>
    <dbReference type="NCBI Taxonomy" id="3075535"/>
    <lineage>
        <taxon>Bacteria</taxon>
        <taxon>Bacillati</taxon>
        <taxon>Actinomycetota</taxon>
        <taxon>Actinomycetes</taxon>
        <taxon>Kitasatosporales</taxon>
        <taxon>Streptomycetaceae</taxon>
        <taxon>Streptomyces</taxon>
    </lineage>
</organism>
<accession>A0ABD5E5Y1</accession>
<dbReference type="Proteomes" id="UP001183607">
    <property type="component" value="Unassembled WGS sequence"/>
</dbReference>
<comment type="caution">
    <text evidence="1">The sequence shown here is derived from an EMBL/GenBank/DDBJ whole genome shotgun (WGS) entry which is preliminary data.</text>
</comment>
<evidence type="ECO:0000313" key="1">
    <source>
        <dbReference type="EMBL" id="MDT0416821.1"/>
    </source>
</evidence>
<proteinExistence type="predicted"/>
<evidence type="ECO:0000313" key="2">
    <source>
        <dbReference type="Proteomes" id="UP001183607"/>
    </source>
</evidence>
<protein>
    <recommendedName>
        <fullName evidence="3">ATP-binding protein</fullName>
    </recommendedName>
</protein>
<name>A0ABD5E5Y1_9ACTN</name>
<reference evidence="2" key="1">
    <citation type="submission" date="2023-07" db="EMBL/GenBank/DDBJ databases">
        <title>30 novel species of actinomycetes from the DSMZ collection.</title>
        <authorList>
            <person name="Nouioui I."/>
        </authorList>
    </citation>
    <scope>NUCLEOTIDE SEQUENCE [LARGE SCALE GENOMIC DNA]</scope>
    <source>
        <strain evidence="2">DSM 41982</strain>
    </source>
</reference>
<evidence type="ECO:0008006" key="3">
    <source>
        <dbReference type="Google" id="ProtNLM"/>
    </source>
</evidence>
<dbReference type="EMBL" id="JAVRER010000021">
    <property type="protein sequence ID" value="MDT0416821.1"/>
    <property type="molecule type" value="Genomic_DNA"/>
</dbReference>
<sequence>MYNILYQERASWDFRQTADDQLVHLKQVFVAPGRMGEARGCLEESRTVFLDGPPGSGRQAAARVLLAEYGSFRELLPGEQDEPSLRDPGLLSQGDLVLLDLSEADRHRWARIHAELGTLRRSAHTKAARLVVVMPHGESLPPELGRFQVRLERPPERPVLYRHVRVAKVPLPLPPPTVPAVDEFLGAEGSRSTAQIALFADLVRRAYEADTASSYGRWAKSALRSFRGRGAEVAAQVAKLDDAGARALLLTLGFLHGAHADTIHEQAALLLHALGGPADEAPLLQRKDLAERLDQIEARIGTDGHVRFLVPGQDAEVRAHFWDTMPDVREPLSRWCARTMRLGSGTAGHLADEYLRTERPDALLHLVLSWCEDAGDTPLLAGAAHLLVRGLSRSAFASGVRRWLYARCTQPRPSPGEALVLAQVCGNVLAVTHPRQALIRLHHLARNEEVSGHGVSALRALVLTDPRVLPPLLDRLQRDQHPADAGVFLSTCPAEAMTAGVARQARSCWTAVFSRLSPRTWQPYADRWLHRAAGSPLRDTLLVILVGAATSLPRGRGSVFAALYACARNAERTDPEDPARAAATSAALLTLITDAQRGVATEGSVYA</sequence>